<dbReference type="InterPro" id="IPR003615">
    <property type="entry name" value="HNH_nuc"/>
</dbReference>
<feature type="region of interest" description="Disordered" evidence="1">
    <location>
        <begin position="113"/>
        <end position="134"/>
    </location>
</feature>
<keyword evidence="4" id="KW-1185">Reference proteome</keyword>
<dbReference type="GO" id="GO:0004519">
    <property type="term" value="F:endonuclease activity"/>
    <property type="evidence" value="ECO:0007669"/>
    <property type="project" value="UniProtKB-KW"/>
</dbReference>
<evidence type="ECO:0000259" key="2">
    <source>
        <dbReference type="SMART" id="SM00507"/>
    </source>
</evidence>
<keyword evidence="3" id="KW-0378">Hydrolase</keyword>
<dbReference type="Proteomes" id="UP000580910">
    <property type="component" value="Unassembled WGS sequence"/>
</dbReference>
<proteinExistence type="predicted"/>
<dbReference type="CDD" id="cd00085">
    <property type="entry name" value="HNHc"/>
    <property type="match status" value="1"/>
</dbReference>
<dbReference type="SMART" id="SM00507">
    <property type="entry name" value="HNHc"/>
    <property type="match status" value="1"/>
</dbReference>
<keyword evidence="3" id="KW-0540">Nuclease</keyword>
<keyword evidence="3" id="KW-0255">Endonuclease</keyword>
<gene>
    <name evidence="3" type="ORF">FB382_000223</name>
</gene>
<organism evidence="3 4">
    <name type="scientific">Nocardioides ginsengisegetis</name>
    <dbReference type="NCBI Taxonomy" id="661491"/>
    <lineage>
        <taxon>Bacteria</taxon>
        <taxon>Bacillati</taxon>
        <taxon>Actinomycetota</taxon>
        <taxon>Actinomycetes</taxon>
        <taxon>Propionibacteriales</taxon>
        <taxon>Nocardioidaceae</taxon>
        <taxon>Nocardioides</taxon>
    </lineage>
</organism>
<feature type="domain" description="HNH nuclease" evidence="2">
    <location>
        <begin position="52"/>
        <end position="107"/>
    </location>
</feature>
<name>A0A7W3IWG2_9ACTN</name>
<dbReference type="EMBL" id="JACGXA010000001">
    <property type="protein sequence ID" value="MBA8801932.1"/>
    <property type="molecule type" value="Genomic_DNA"/>
</dbReference>
<dbReference type="RefSeq" id="WP_182536066.1">
    <property type="nucleotide sequence ID" value="NZ_JACGXA010000001.1"/>
</dbReference>
<feature type="compositionally biased region" description="Basic residues" evidence="1">
    <location>
        <begin position="114"/>
        <end position="128"/>
    </location>
</feature>
<accession>A0A7W3IWG2</accession>
<sequence length="134" mass="14918">MFTCRGCGAQCEGRRARVYCSNACQRASDRRAKIELWLATGTAFPGSNQGHYVRSHILLEQDGLCAVCGGPELWNGQPLAFVLDHIDGDSANNARDNLRLVCPNCDSQLPTYKSRNRGKGRHTRRARYARGQSY</sequence>
<comment type="caution">
    <text evidence="3">The sequence shown here is derived from an EMBL/GenBank/DDBJ whole genome shotgun (WGS) entry which is preliminary data.</text>
</comment>
<evidence type="ECO:0000313" key="3">
    <source>
        <dbReference type="EMBL" id="MBA8801932.1"/>
    </source>
</evidence>
<reference evidence="3 4" key="1">
    <citation type="submission" date="2020-07" db="EMBL/GenBank/DDBJ databases">
        <title>Sequencing the genomes of 1000 actinobacteria strains.</title>
        <authorList>
            <person name="Klenk H.-P."/>
        </authorList>
    </citation>
    <scope>NUCLEOTIDE SEQUENCE [LARGE SCALE GENOMIC DNA]</scope>
    <source>
        <strain evidence="3 4">DSM 21349</strain>
    </source>
</reference>
<dbReference type="AlphaFoldDB" id="A0A7W3IWG2"/>
<evidence type="ECO:0000256" key="1">
    <source>
        <dbReference type="SAM" id="MobiDB-lite"/>
    </source>
</evidence>
<protein>
    <submittedName>
        <fullName evidence="3">5-methylcytosine-specific restriction endonuclease McrA</fullName>
    </submittedName>
</protein>
<evidence type="ECO:0000313" key="4">
    <source>
        <dbReference type="Proteomes" id="UP000580910"/>
    </source>
</evidence>